<dbReference type="PROSITE" id="PS00095">
    <property type="entry name" value="C5_MTASE_2"/>
    <property type="match status" value="1"/>
</dbReference>
<dbReference type="GO" id="GO:0003886">
    <property type="term" value="F:DNA (cytosine-5-)-methyltransferase activity"/>
    <property type="evidence" value="ECO:0007669"/>
    <property type="project" value="UniProtKB-EC"/>
</dbReference>
<dbReference type="SUPFAM" id="SSF53335">
    <property type="entry name" value="S-adenosyl-L-methionine-dependent methyltransferases"/>
    <property type="match status" value="1"/>
</dbReference>
<keyword evidence="9" id="KW-1185">Reference proteome</keyword>
<evidence type="ECO:0000256" key="1">
    <source>
        <dbReference type="ARBA" id="ARBA00022603"/>
    </source>
</evidence>
<dbReference type="GO" id="GO:0032259">
    <property type="term" value="P:methylation"/>
    <property type="evidence" value="ECO:0007669"/>
    <property type="project" value="UniProtKB-KW"/>
</dbReference>
<evidence type="ECO:0000256" key="4">
    <source>
        <dbReference type="ARBA" id="ARBA00022747"/>
    </source>
</evidence>
<dbReference type="REBASE" id="376462">
    <property type="entry name" value="M1.Sch19755ORF8170P"/>
</dbReference>
<keyword evidence="4" id="KW-0680">Restriction system</keyword>
<dbReference type="NCBIfam" id="TIGR00675">
    <property type="entry name" value="dcm"/>
    <property type="match status" value="1"/>
</dbReference>
<evidence type="ECO:0000256" key="5">
    <source>
        <dbReference type="PROSITE-ProRule" id="PRU01016"/>
    </source>
</evidence>
<comment type="similarity">
    <text evidence="5 6">Belongs to the class I-like SAM-binding methyltransferase superfamily. C5-methyltransferase family.</text>
</comment>
<keyword evidence="3 5" id="KW-0949">S-adenosyl-L-methionine</keyword>
<dbReference type="InterPro" id="IPR029063">
    <property type="entry name" value="SAM-dependent_MTases_sf"/>
</dbReference>
<dbReference type="InterPro" id="IPR018117">
    <property type="entry name" value="C5_DNA_meth_AS"/>
</dbReference>
<evidence type="ECO:0000313" key="9">
    <source>
        <dbReference type="Proteomes" id="UP000323144"/>
    </source>
</evidence>
<dbReference type="EC" id="2.1.1.37" evidence="7"/>
<dbReference type="GO" id="GO:0009307">
    <property type="term" value="P:DNA restriction-modification system"/>
    <property type="evidence" value="ECO:0007669"/>
    <property type="project" value="UniProtKB-KW"/>
</dbReference>
<evidence type="ECO:0000256" key="2">
    <source>
        <dbReference type="ARBA" id="ARBA00022679"/>
    </source>
</evidence>
<dbReference type="InterPro" id="IPR050750">
    <property type="entry name" value="C5-MTase"/>
</dbReference>
<accession>A0A5B9Y7D4</accession>
<sequence>MKKIRIFETFAGIGAQHKAFEILKRNNILDYEVVGTSEWDIWANISYNAIHHNNENIAKELADIEIEDFLKKFTHSNNSKEPINNKNLSRFSRHTREMLYSSYKNSKNQGSIVEINGQRLIDEIGEFDLLTYSFPCQDLSVAGSFHGFNQGMAKGSGTRSGLLWEVERLLKELNSINKLPKYLLLENVKNMISDKHKNDYIEWISFLNGIGFNTQTYILNSKDYGIPQSRERVYALSILRPKNITFEDTYFSVGKIVSNNKPKDISEILGRKKTMERVLKLNYEDKTIRDEALESIPNRTPSRERMYFENRVLFTLRKEKKESCENKFTKIYHKFKNGYFLNYCSTLTTKQDRNPNAGIIDLKNTKLENLKIEEKRKANYRFLTPREAYLMMGFENQDVDKIYKSGLIRREVKYRQAGNSIVVNVLLAIFNLIKEV</sequence>
<dbReference type="RefSeq" id="WP_166508384.1">
    <property type="nucleotide sequence ID" value="NZ_CP043026.1"/>
</dbReference>
<protein>
    <recommendedName>
        <fullName evidence="7">Cytosine-specific methyltransferase</fullName>
        <ecNumber evidence="7">2.1.1.37</ecNumber>
    </recommendedName>
</protein>
<dbReference type="InterPro" id="IPR031303">
    <property type="entry name" value="C5_meth_CS"/>
</dbReference>
<organism evidence="8 9">
    <name type="scientific">Spiroplasma chinense</name>
    <dbReference type="NCBI Taxonomy" id="216932"/>
    <lineage>
        <taxon>Bacteria</taxon>
        <taxon>Bacillati</taxon>
        <taxon>Mycoplasmatota</taxon>
        <taxon>Mollicutes</taxon>
        <taxon>Entomoplasmatales</taxon>
        <taxon>Spiroplasmataceae</taxon>
        <taxon>Spiroplasma</taxon>
    </lineage>
</organism>
<dbReference type="KEGG" id="schi:SCHIN_v1c08170"/>
<dbReference type="Gene3D" id="3.90.120.10">
    <property type="entry name" value="DNA Methylase, subunit A, domain 2"/>
    <property type="match status" value="1"/>
</dbReference>
<feature type="active site" evidence="5">
    <location>
        <position position="136"/>
    </location>
</feature>
<proteinExistence type="inferred from homology"/>
<reference evidence="8 9" key="1">
    <citation type="submission" date="2019-08" db="EMBL/GenBank/DDBJ databases">
        <title>Complete genome sequence of Spiroplasma chinense CCH (DSM 19755).</title>
        <authorList>
            <person name="Shen H.-Y."/>
            <person name="Lin Y.-C."/>
            <person name="Chou L."/>
            <person name="Kuo C.-H."/>
        </authorList>
    </citation>
    <scope>NUCLEOTIDE SEQUENCE [LARGE SCALE GENOMIC DNA]</scope>
    <source>
        <strain evidence="8 9">CCH</strain>
    </source>
</reference>
<dbReference type="Gene3D" id="3.40.50.150">
    <property type="entry name" value="Vaccinia Virus protein VP39"/>
    <property type="match status" value="1"/>
</dbReference>
<gene>
    <name evidence="8" type="primary">dcm</name>
    <name evidence="8" type="ORF">SCHIN_v1c08170</name>
</gene>
<evidence type="ECO:0000256" key="7">
    <source>
        <dbReference type="RuleBase" id="RU000417"/>
    </source>
</evidence>
<dbReference type="EMBL" id="CP043026">
    <property type="protein sequence ID" value="QEH62012.1"/>
    <property type="molecule type" value="Genomic_DNA"/>
</dbReference>
<dbReference type="PROSITE" id="PS00094">
    <property type="entry name" value="C5_MTASE_1"/>
    <property type="match status" value="1"/>
</dbReference>
<evidence type="ECO:0000256" key="3">
    <source>
        <dbReference type="ARBA" id="ARBA00022691"/>
    </source>
</evidence>
<dbReference type="Proteomes" id="UP000323144">
    <property type="component" value="Chromosome"/>
</dbReference>
<keyword evidence="2 5" id="KW-0808">Transferase</keyword>
<dbReference type="PROSITE" id="PS51679">
    <property type="entry name" value="SAM_MT_C5"/>
    <property type="match status" value="1"/>
</dbReference>
<dbReference type="PANTHER" id="PTHR46098:SF1">
    <property type="entry name" value="TRNA (CYTOSINE(38)-C(5))-METHYLTRANSFERASE"/>
    <property type="match status" value="1"/>
</dbReference>
<evidence type="ECO:0000313" key="8">
    <source>
        <dbReference type="EMBL" id="QEH62012.1"/>
    </source>
</evidence>
<comment type="catalytic activity">
    <reaction evidence="7">
        <text>a 2'-deoxycytidine in DNA + S-adenosyl-L-methionine = a 5-methyl-2'-deoxycytidine in DNA + S-adenosyl-L-homocysteine + H(+)</text>
        <dbReference type="Rhea" id="RHEA:13681"/>
        <dbReference type="Rhea" id="RHEA-COMP:11369"/>
        <dbReference type="Rhea" id="RHEA-COMP:11370"/>
        <dbReference type="ChEBI" id="CHEBI:15378"/>
        <dbReference type="ChEBI" id="CHEBI:57856"/>
        <dbReference type="ChEBI" id="CHEBI:59789"/>
        <dbReference type="ChEBI" id="CHEBI:85452"/>
        <dbReference type="ChEBI" id="CHEBI:85454"/>
        <dbReference type="EC" id="2.1.1.37"/>
    </reaction>
</comment>
<evidence type="ECO:0000256" key="6">
    <source>
        <dbReference type="RuleBase" id="RU000416"/>
    </source>
</evidence>
<dbReference type="PRINTS" id="PR00105">
    <property type="entry name" value="C5METTRFRASE"/>
</dbReference>
<keyword evidence="1 5" id="KW-0489">Methyltransferase</keyword>
<name>A0A5B9Y7D4_9MOLU</name>
<dbReference type="AlphaFoldDB" id="A0A5B9Y7D4"/>
<dbReference type="PANTHER" id="PTHR46098">
    <property type="entry name" value="TRNA (CYTOSINE(38)-C(5))-METHYLTRANSFERASE"/>
    <property type="match status" value="1"/>
</dbReference>
<dbReference type="InterPro" id="IPR001525">
    <property type="entry name" value="C5_MeTfrase"/>
</dbReference>
<dbReference type="Pfam" id="PF00145">
    <property type="entry name" value="DNA_methylase"/>
    <property type="match status" value="1"/>
</dbReference>